<evidence type="ECO:0000313" key="4">
    <source>
        <dbReference type="EMBL" id="SIS79180.1"/>
    </source>
</evidence>
<gene>
    <name evidence="4" type="ORF">SAMN05421760_10519</name>
</gene>
<proteinExistence type="predicted"/>
<dbReference type="Pfam" id="PF01497">
    <property type="entry name" value="Peripla_BP_2"/>
    <property type="match status" value="1"/>
</dbReference>
<keyword evidence="2" id="KW-0812">Transmembrane</keyword>
<dbReference type="InterPro" id="IPR050902">
    <property type="entry name" value="ABC_Transporter_SBP"/>
</dbReference>
<feature type="domain" description="Fe/B12 periplasmic-binding" evidence="3">
    <location>
        <begin position="59"/>
        <end position="309"/>
    </location>
</feature>
<evidence type="ECO:0000259" key="3">
    <source>
        <dbReference type="PROSITE" id="PS50983"/>
    </source>
</evidence>
<dbReference type="InterPro" id="IPR002491">
    <property type="entry name" value="ABC_transptr_periplasmic_BD"/>
</dbReference>
<dbReference type="STRING" id="619304.SAMN05421760_10519"/>
<organism evidence="4 5">
    <name type="scientific">Neptunomonas antarctica</name>
    <dbReference type="NCBI Taxonomy" id="619304"/>
    <lineage>
        <taxon>Bacteria</taxon>
        <taxon>Pseudomonadati</taxon>
        <taxon>Pseudomonadota</taxon>
        <taxon>Gammaproteobacteria</taxon>
        <taxon>Oceanospirillales</taxon>
        <taxon>Oceanospirillaceae</taxon>
        <taxon>Neptunomonas</taxon>
    </lineage>
</organism>
<feature type="transmembrane region" description="Helical" evidence="2">
    <location>
        <begin position="6"/>
        <end position="32"/>
    </location>
</feature>
<dbReference type="RefSeq" id="WP_076496021.1">
    <property type="nucleotide sequence ID" value="NZ_FTOE01000005.1"/>
</dbReference>
<keyword evidence="2" id="KW-1133">Transmembrane helix</keyword>
<dbReference type="PANTHER" id="PTHR30535">
    <property type="entry name" value="VITAMIN B12-BINDING PROTEIN"/>
    <property type="match status" value="1"/>
</dbReference>
<keyword evidence="1" id="KW-0732">Signal</keyword>
<evidence type="ECO:0000313" key="5">
    <source>
        <dbReference type="Proteomes" id="UP000185999"/>
    </source>
</evidence>
<dbReference type="CDD" id="cd01144">
    <property type="entry name" value="BtuF"/>
    <property type="match status" value="1"/>
</dbReference>
<dbReference type="AlphaFoldDB" id="A0A1N7LZA8"/>
<evidence type="ECO:0000256" key="1">
    <source>
        <dbReference type="ARBA" id="ARBA00022729"/>
    </source>
</evidence>
<dbReference type="PANTHER" id="PTHR30535:SF34">
    <property type="entry name" value="MOLYBDATE-BINDING PROTEIN MOLA"/>
    <property type="match status" value="1"/>
</dbReference>
<dbReference type="PROSITE" id="PS50983">
    <property type="entry name" value="FE_B12_PBP"/>
    <property type="match status" value="1"/>
</dbReference>
<protein>
    <submittedName>
        <fullName evidence="4">Iron complex transport system substrate-binding protein</fullName>
    </submittedName>
</protein>
<dbReference type="NCBIfam" id="NF038402">
    <property type="entry name" value="TroA_like"/>
    <property type="match status" value="1"/>
</dbReference>
<sequence length="309" mass="34100">MIGALLTVYVLSAILIGSPAIVFYPLWFILLFSLSSVTQALSVVDDTGQEVILDHSAQRIVTLAPHLTELLFSLQAGERIIATVEHSDYPEAARLIPRIGGAEEISAEVILTLEPDLVLAWDKGSPAEVIALLRSLGVVVYRASSQSLEGVSKTLADLAVLTGQSELAVPLIADFKSEIMHTKVRYQHNKTVNVFYQLWNDPLMTANKQQMINEMITLCGGVNLFAEQLEVVPQTSVESILLLNPDVIVAPQQGTPVDWRQRWQAWPEITAVSQQHLYTLDADLISRPTLRSVQGLKQLCILLDKVRSE</sequence>
<keyword evidence="5" id="KW-1185">Reference proteome</keyword>
<dbReference type="EMBL" id="FTOE01000005">
    <property type="protein sequence ID" value="SIS79180.1"/>
    <property type="molecule type" value="Genomic_DNA"/>
</dbReference>
<dbReference type="Gene3D" id="3.40.50.1980">
    <property type="entry name" value="Nitrogenase molybdenum iron protein domain"/>
    <property type="match status" value="2"/>
</dbReference>
<dbReference type="SUPFAM" id="SSF53807">
    <property type="entry name" value="Helical backbone' metal receptor"/>
    <property type="match status" value="1"/>
</dbReference>
<dbReference type="GO" id="GO:0071281">
    <property type="term" value="P:cellular response to iron ion"/>
    <property type="evidence" value="ECO:0007669"/>
    <property type="project" value="TreeGrafter"/>
</dbReference>
<accession>A0A1N7LZA8</accession>
<evidence type="ECO:0000256" key="2">
    <source>
        <dbReference type="SAM" id="Phobius"/>
    </source>
</evidence>
<keyword evidence="2" id="KW-0472">Membrane</keyword>
<reference evidence="5" key="1">
    <citation type="submission" date="2017-01" db="EMBL/GenBank/DDBJ databases">
        <authorList>
            <person name="Varghese N."/>
            <person name="Submissions S."/>
        </authorList>
    </citation>
    <scope>NUCLEOTIDE SEQUENCE [LARGE SCALE GENOMIC DNA]</scope>
    <source>
        <strain evidence="5">DSM 22306</strain>
    </source>
</reference>
<dbReference type="Proteomes" id="UP000185999">
    <property type="component" value="Unassembled WGS sequence"/>
</dbReference>
<name>A0A1N7LZA8_9GAMM</name>
<dbReference type="InterPro" id="IPR054828">
    <property type="entry name" value="Vit_B12_bind_prot"/>
</dbReference>